<dbReference type="Proteomes" id="UP001208570">
    <property type="component" value="Unassembled WGS sequence"/>
</dbReference>
<accession>A0AAD9JF33</accession>
<evidence type="ECO:0000313" key="2">
    <source>
        <dbReference type="Proteomes" id="UP001208570"/>
    </source>
</evidence>
<evidence type="ECO:0008006" key="3">
    <source>
        <dbReference type="Google" id="ProtNLM"/>
    </source>
</evidence>
<organism evidence="1 2">
    <name type="scientific">Paralvinella palmiformis</name>
    <dbReference type="NCBI Taxonomy" id="53620"/>
    <lineage>
        <taxon>Eukaryota</taxon>
        <taxon>Metazoa</taxon>
        <taxon>Spiralia</taxon>
        <taxon>Lophotrochozoa</taxon>
        <taxon>Annelida</taxon>
        <taxon>Polychaeta</taxon>
        <taxon>Sedentaria</taxon>
        <taxon>Canalipalpata</taxon>
        <taxon>Terebellida</taxon>
        <taxon>Terebelliformia</taxon>
        <taxon>Alvinellidae</taxon>
        <taxon>Paralvinella</taxon>
    </lineage>
</organism>
<dbReference type="EMBL" id="JAODUP010000342">
    <property type="protein sequence ID" value="KAK2152014.1"/>
    <property type="molecule type" value="Genomic_DNA"/>
</dbReference>
<protein>
    <recommendedName>
        <fullName evidence="3">Glycine zipper domain-containing protein</fullName>
    </recommendedName>
</protein>
<comment type="caution">
    <text evidence="1">The sequence shown here is derived from an EMBL/GenBank/DDBJ whole genome shotgun (WGS) entry which is preliminary data.</text>
</comment>
<keyword evidence="2" id="KW-1185">Reference proteome</keyword>
<dbReference type="Gene3D" id="3.90.1720.10">
    <property type="entry name" value="endopeptidase domain like (from Nostoc punctiforme)"/>
    <property type="match status" value="1"/>
</dbReference>
<proteinExistence type="predicted"/>
<reference evidence="1" key="1">
    <citation type="journal article" date="2023" name="Mol. Biol. Evol.">
        <title>Third-Generation Sequencing Reveals the Adaptive Role of the Epigenome in Three Deep-Sea Polychaetes.</title>
        <authorList>
            <person name="Perez M."/>
            <person name="Aroh O."/>
            <person name="Sun Y."/>
            <person name="Lan Y."/>
            <person name="Juniper S.K."/>
            <person name="Young C.R."/>
            <person name="Angers B."/>
            <person name="Qian P.Y."/>
        </authorList>
    </citation>
    <scope>NUCLEOTIDE SEQUENCE</scope>
    <source>
        <strain evidence="1">P08H-3</strain>
    </source>
</reference>
<dbReference type="AlphaFoldDB" id="A0AAD9JF33"/>
<sequence length="477" mass="52305">MAKLHAREILDYEPSCRPALSERLTYATELQEGDHINWCHIGSWRDAIIVDVKTQNASLVDLTLIRYSTSGGIVMKIKEESWKIELKQDKLFRYEYLDHCHPPGVVIMRAKKCIGYGGYNALRNNNCDFSRWCKSGKHTYLCINEMLLCPIIDESLRQENGTFMVMVTTVDDLYQGDHISWMVTTSDTDTRQQQGWRHGIVTEVDQKVVEIITIMDTSMSLEIVRFTSLDFTDHLVHRLIYESCHMPDVVIDRAHSKIGSLILLDECYTFARWCKLGNPRDSDSVDRTILSTDAPLPDSSTTDQNSNSYIQVTESVARSAVTTTARTAEGITAKLSIQTVAQQSSRVLVRGAAEGAAAVAAVGVEAAMLAIDVGLTYRSFKRREISKDKLLEQNIQSSVRSASAASGSIGAGAAGAAIGTLVFPGIGTVLGGIIGGIIGGITGQIGGHYAGKAIASAAKRPYENIFVETEAIREMNG</sequence>
<name>A0AAD9JF33_9ANNE</name>
<evidence type="ECO:0000313" key="1">
    <source>
        <dbReference type="EMBL" id="KAK2152014.1"/>
    </source>
</evidence>
<gene>
    <name evidence="1" type="ORF">LSH36_342g04038</name>
</gene>